<dbReference type="Proteomes" id="UP000306585">
    <property type="component" value="Unassembled WGS sequence"/>
</dbReference>
<reference evidence="2 3" key="1">
    <citation type="journal article" date="2019" name="Appl. Environ. Microbiol.">
        <title>Environmental Evidence and Genomic Insight of Iron-oxidizing Bacteria Preference Towards More Corrosion Resistant Stainless Steel at Higher Salinities.</title>
        <authorList>
            <person name="Garrison C.E."/>
            <person name="Price K.A."/>
            <person name="Field E.K."/>
        </authorList>
    </citation>
    <scope>NUCLEOTIDE SEQUENCE [LARGE SCALE GENOMIC DNA]</scope>
    <source>
        <strain evidence="2 3">P3</strain>
    </source>
</reference>
<name>A0A5R9GLN7_9PROT</name>
<dbReference type="EMBL" id="VBRY01000012">
    <property type="protein sequence ID" value="TLS65939.1"/>
    <property type="molecule type" value="Genomic_DNA"/>
</dbReference>
<evidence type="ECO:0000313" key="3">
    <source>
        <dbReference type="Proteomes" id="UP000306585"/>
    </source>
</evidence>
<dbReference type="InterPro" id="IPR032710">
    <property type="entry name" value="NTF2-like_dom_sf"/>
</dbReference>
<comment type="caution">
    <text evidence="2">The sequence shown here is derived from an EMBL/GenBank/DDBJ whole genome shotgun (WGS) entry which is preliminary data.</text>
</comment>
<evidence type="ECO:0000313" key="2">
    <source>
        <dbReference type="EMBL" id="TLS65939.1"/>
    </source>
</evidence>
<accession>A0A5R9GLN7</accession>
<evidence type="ECO:0008006" key="4">
    <source>
        <dbReference type="Google" id="ProtNLM"/>
    </source>
</evidence>
<dbReference type="SUPFAM" id="SSF54427">
    <property type="entry name" value="NTF2-like"/>
    <property type="match status" value="1"/>
</dbReference>
<proteinExistence type="predicted"/>
<dbReference type="AlphaFoldDB" id="A0A5R9GLN7"/>
<evidence type="ECO:0000256" key="1">
    <source>
        <dbReference type="SAM" id="SignalP"/>
    </source>
</evidence>
<dbReference type="RefSeq" id="WP_138239968.1">
    <property type="nucleotide sequence ID" value="NZ_VBRY01000012.1"/>
</dbReference>
<feature type="signal peptide" evidence="1">
    <location>
        <begin position="1"/>
        <end position="24"/>
    </location>
</feature>
<keyword evidence="1" id="KW-0732">Signal</keyword>
<organism evidence="2 3">
    <name type="scientific">Mariprofundus erugo</name>
    <dbReference type="NCBI Taxonomy" id="2528639"/>
    <lineage>
        <taxon>Bacteria</taxon>
        <taxon>Pseudomonadati</taxon>
        <taxon>Pseudomonadota</taxon>
        <taxon>Candidatius Mariprofundia</taxon>
        <taxon>Mariprofundales</taxon>
        <taxon>Mariprofundaceae</taxon>
        <taxon>Mariprofundus</taxon>
    </lineage>
</organism>
<feature type="chain" id="PRO_5024445991" description="DUF4440 domain-containing protein" evidence="1">
    <location>
        <begin position="25"/>
        <end position="140"/>
    </location>
</feature>
<protein>
    <recommendedName>
        <fullName evidence="4">DUF4440 domain-containing protein</fullName>
    </recommendedName>
</protein>
<keyword evidence="3" id="KW-1185">Reference proteome</keyword>
<sequence length="140" mass="16202">MRCFNRLVRLLAASLILASLLNSCGDHDKSDINTILDARDRAVSEHDILAYHELLAPGYQDRGETEAALVIRINKLFEQFDEITMTSDNRIIRLQDENHALCEQNYRLRVRADKSWREMYQREQISLTRTPAGWRISGGL</sequence>
<gene>
    <name evidence="2" type="ORF">FEF65_11480</name>
</gene>